<evidence type="ECO:0000256" key="7">
    <source>
        <dbReference type="ARBA" id="ARBA00022679"/>
    </source>
</evidence>
<evidence type="ECO:0000256" key="6">
    <source>
        <dbReference type="ARBA" id="ARBA00018134"/>
    </source>
</evidence>
<dbReference type="CDD" id="cd01173">
    <property type="entry name" value="pyridoxal_pyridoxamine_kinase"/>
    <property type="match status" value="1"/>
</dbReference>
<dbReference type="InterPro" id="IPR008271">
    <property type="entry name" value="Ser/Thr_kinase_AS"/>
</dbReference>
<dbReference type="AlphaFoldDB" id="A0A1I7RJX6"/>
<dbReference type="PANTHER" id="PTHR10534">
    <property type="entry name" value="PYRIDOXAL KINASE"/>
    <property type="match status" value="1"/>
</dbReference>
<dbReference type="InterPro" id="IPR029056">
    <property type="entry name" value="Ribokinase-like"/>
</dbReference>
<comment type="catalytic activity">
    <reaction evidence="12">
        <text>pyridoxamine + ATP = pyridoxamine 5'-phosphate + ADP + H(+)</text>
        <dbReference type="Rhea" id="RHEA:25104"/>
        <dbReference type="ChEBI" id="CHEBI:15378"/>
        <dbReference type="ChEBI" id="CHEBI:30616"/>
        <dbReference type="ChEBI" id="CHEBI:57761"/>
        <dbReference type="ChEBI" id="CHEBI:58451"/>
        <dbReference type="ChEBI" id="CHEBI:456216"/>
        <dbReference type="EC" id="2.7.1.35"/>
    </reaction>
    <physiologicalReaction direction="left-to-right" evidence="12">
        <dbReference type="Rhea" id="RHEA:25105"/>
    </physiologicalReaction>
</comment>
<comment type="pathway">
    <text evidence="3">Cofactor metabolism; pyridoxal 5'-phosphate salvage; pyridoxal 5'-phosphate from pyridoxal: step 1/1.</text>
</comment>
<dbReference type="GO" id="GO:0005524">
    <property type="term" value="F:ATP binding"/>
    <property type="evidence" value="ECO:0007669"/>
    <property type="project" value="UniProtKB-UniRule"/>
</dbReference>
<dbReference type="UniPathway" id="UPA01068">
    <property type="reaction ID" value="UER00298"/>
</dbReference>
<evidence type="ECO:0000256" key="9">
    <source>
        <dbReference type="ARBA" id="ARBA00022777"/>
    </source>
</evidence>
<dbReference type="InterPro" id="IPR018114">
    <property type="entry name" value="TRYPSIN_HIS"/>
</dbReference>
<evidence type="ECO:0000313" key="18">
    <source>
        <dbReference type="Proteomes" id="UP000095284"/>
    </source>
</evidence>
<evidence type="ECO:0000256" key="3">
    <source>
        <dbReference type="ARBA" id="ARBA00005210"/>
    </source>
</evidence>
<organism evidence="18 19">
    <name type="scientific">Bursaphelenchus xylophilus</name>
    <name type="common">Pinewood nematode worm</name>
    <name type="synonym">Aphelenchoides xylophilus</name>
    <dbReference type="NCBI Taxonomy" id="6326"/>
    <lineage>
        <taxon>Eukaryota</taxon>
        <taxon>Metazoa</taxon>
        <taxon>Ecdysozoa</taxon>
        <taxon>Nematoda</taxon>
        <taxon>Chromadorea</taxon>
        <taxon>Rhabditida</taxon>
        <taxon>Tylenchina</taxon>
        <taxon>Tylenchomorpha</taxon>
        <taxon>Aphelenchoidea</taxon>
        <taxon>Aphelenchoididae</taxon>
        <taxon>Bursaphelenchus</taxon>
    </lineage>
</organism>
<dbReference type="Pfam" id="PF08543">
    <property type="entry name" value="Phos_pyr_kin"/>
    <property type="match status" value="1"/>
</dbReference>
<dbReference type="PROSITE" id="PS50011">
    <property type="entry name" value="PROTEIN_KINASE_DOM"/>
    <property type="match status" value="1"/>
</dbReference>
<dbReference type="GO" id="GO:0004672">
    <property type="term" value="F:protein kinase activity"/>
    <property type="evidence" value="ECO:0007669"/>
    <property type="project" value="InterPro"/>
</dbReference>
<evidence type="ECO:0000256" key="5">
    <source>
        <dbReference type="ARBA" id="ARBA00012104"/>
    </source>
</evidence>
<accession>A0A1I7RJX6</accession>
<evidence type="ECO:0000259" key="16">
    <source>
        <dbReference type="PROSITE" id="PS50011"/>
    </source>
</evidence>
<reference evidence="19" key="1">
    <citation type="submission" date="2016-11" db="UniProtKB">
        <authorList>
            <consortium name="WormBaseParasite"/>
        </authorList>
    </citation>
    <scope>IDENTIFICATION</scope>
</reference>
<comment type="catalytic activity">
    <reaction evidence="14">
        <text>pyridoxine + ATP = pyridoxine 5'-phosphate + ADP + H(+)</text>
        <dbReference type="Rhea" id="RHEA:25108"/>
        <dbReference type="ChEBI" id="CHEBI:15378"/>
        <dbReference type="ChEBI" id="CHEBI:16709"/>
        <dbReference type="ChEBI" id="CHEBI:30616"/>
        <dbReference type="ChEBI" id="CHEBI:58589"/>
        <dbReference type="ChEBI" id="CHEBI:456216"/>
        <dbReference type="EC" id="2.7.1.35"/>
    </reaction>
    <physiologicalReaction direction="left-to-right" evidence="14">
        <dbReference type="Rhea" id="RHEA:25109"/>
    </physiologicalReaction>
</comment>
<keyword evidence="8 15" id="KW-0547">Nucleotide-binding</keyword>
<feature type="binding site" evidence="15">
    <location>
        <position position="97"/>
    </location>
    <ligand>
        <name>ATP</name>
        <dbReference type="ChEBI" id="CHEBI:30616"/>
    </ligand>
</feature>
<dbReference type="PROSITE" id="PS00107">
    <property type="entry name" value="PROTEIN_KINASE_ATP"/>
    <property type="match status" value="1"/>
</dbReference>
<dbReference type="Gene3D" id="3.40.1190.20">
    <property type="match status" value="1"/>
</dbReference>
<dbReference type="Proteomes" id="UP000095284">
    <property type="component" value="Unplaced"/>
</dbReference>
<comment type="pathway">
    <text evidence="1">Cofactor metabolism; pyridoxal 5'-phosphate salvage; pyridoxamine 5'-phosphate from pyridoxamine: step 1/1.</text>
</comment>
<dbReference type="PROSITE" id="PS00134">
    <property type="entry name" value="TRYPSIN_HIS"/>
    <property type="match status" value="1"/>
</dbReference>
<keyword evidence="10 15" id="KW-0067">ATP-binding</keyword>
<dbReference type="GO" id="GO:0008478">
    <property type="term" value="F:pyridoxal kinase activity"/>
    <property type="evidence" value="ECO:0007669"/>
    <property type="project" value="UniProtKB-EC"/>
</dbReference>
<keyword evidence="9" id="KW-0418">Kinase</keyword>
<dbReference type="SUPFAM" id="SSF53613">
    <property type="entry name" value="Ribokinase-like"/>
    <property type="match status" value="1"/>
</dbReference>
<comment type="catalytic activity">
    <reaction evidence="13">
        <text>pyridoxal + ATP = pyridoxal 5'-phosphate + ADP + H(+)</text>
        <dbReference type="Rhea" id="RHEA:10224"/>
        <dbReference type="ChEBI" id="CHEBI:15378"/>
        <dbReference type="ChEBI" id="CHEBI:17310"/>
        <dbReference type="ChEBI" id="CHEBI:30616"/>
        <dbReference type="ChEBI" id="CHEBI:456216"/>
        <dbReference type="ChEBI" id="CHEBI:597326"/>
        <dbReference type="EC" id="2.7.1.35"/>
    </reaction>
    <physiologicalReaction direction="left-to-right" evidence="13">
        <dbReference type="Rhea" id="RHEA:10225"/>
    </physiologicalReaction>
</comment>
<dbReference type="InterPro" id="IPR017441">
    <property type="entry name" value="Protein_kinase_ATP_BS"/>
</dbReference>
<dbReference type="InterPro" id="IPR001254">
    <property type="entry name" value="Trypsin_dom"/>
</dbReference>
<dbReference type="SUPFAM" id="SSF56112">
    <property type="entry name" value="Protein kinase-like (PK-like)"/>
    <property type="match status" value="1"/>
</dbReference>
<evidence type="ECO:0000259" key="17">
    <source>
        <dbReference type="PROSITE" id="PS50240"/>
    </source>
</evidence>
<dbReference type="InterPro" id="IPR043504">
    <property type="entry name" value="Peptidase_S1_PA_chymotrypsin"/>
</dbReference>
<dbReference type="Gene3D" id="2.40.10.10">
    <property type="entry name" value="Trypsin-like serine proteases"/>
    <property type="match status" value="1"/>
</dbReference>
<dbReference type="InterPro" id="IPR000719">
    <property type="entry name" value="Prot_kinase_dom"/>
</dbReference>
<evidence type="ECO:0000256" key="2">
    <source>
        <dbReference type="ARBA" id="ARBA00004835"/>
    </source>
</evidence>
<feature type="domain" description="Peptidase S1" evidence="17">
    <location>
        <begin position="504"/>
        <end position="909"/>
    </location>
</feature>
<protein>
    <recommendedName>
        <fullName evidence="6">Pyridoxal kinase</fullName>
        <ecNumber evidence="5">2.7.1.35</ecNumber>
    </recommendedName>
    <alternativeName>
        <fullName evidence="11">Pyridoxine kinase</fullName>
    </alternativeName>
</protein>
<evidence type="ECO:0000256" key="1">
    <source>
        <dbReference type="ARBA" id="ARBA00004750"/>
    </source>
</evidence>
<dbReference type="InterPro" id="IPR011009">
    <property type="entry name" value="Kinase-like_dom_sf"/>
</dbReference>
<comment type="pathway">
    <text evidence="2">Cofactor metabolism; pyridoxal 5'-phosphate salvage; pyridoxine 5'-phosphate from pyridoxine: step 1/1.</text>
</comment>
<dbReference type="InterPro" id="IPR013749">
    <property type="entry name" value="PM/HMP-P_kinase-1"/>
</dbReference>
<evidence type="ECO:0000256" key="14">
    <source>
        <dbReference type="ARBA" id="ARBA00048524"/>
    </source>
</evidence>
<dbReference type="PANTHER" id="PTHR10534:SF2">
    <property type="entry name" value="PYRIDOXAL KINASE"/>
    <property type="match status" value="1"/>
</dbReference>
<evidence type="ECO:0000313" key="19">
    <source>
        <dbReference type="WBParaSite" id="BXY_0100800.1"/>
    </source>
</evidence>
<dbReference type="SMART" id="SM00220">
    <property type="entry name" value="S_TKc"/>
    <property type="match status" value="1"/>
</dbReference>
<evidence type="ECO:0000256" key="4">
    <source>
        <dbReference type="ARBA" id="ARBA00008805"/>
    </source>
</evidence>
<dbReference type="PROSITE" id="PS00108">
    <property type="entry name" value="PROTEIN_KINASE_ST"/>
    <property type="match status" value="1"/>
</dbReference>
<dbReference type="WBParaSite" id="BXY_0100800.1">
    <property type="protein sequence ID" value="BXY_0100800.1"/>
    <property type="gene ID" value="BXY_0100800"/>
</dbReference>
<dbReference type="InterPro" id="IPR009003">
    <property type="entry name" value="Peptidase_S1_PA"/>
</dbReference>
<dbReference type="Pfam" id="PF00069">
    <property type="entry name" value="Pkinase"/>
    <property type="match status" value="1"/>
</dbReference>
<dbReference type="GO" id="GO:0005829">
    <property type="term" value="C:cytosol"/>
    <property type="evidence" value="ECO:0007669"/>
    <property type="project" value="TreeGrafter"/>
</dbReference>
<dbReference type="Gene3D" id="3.30.200.20">
    <property type="entry name" value="Phosphorylase Kinase, domain 1"/>
    <property type="match status" value="1"/>
</dbReference>
<dbReference type="InterPro" id="IPR004625">
    <property type="entry name" value="PyrdxlKinase"/>
</dbReference>
<keyword evidence="7" id="KW-0808">Transferase</keyword>
<dbReference type="GO" id="GO:0006508">
    <property type="term" value="P:proteolysis"/>
    <property type="evidence" value="ECO:0007669"/>
    <property type="project" value="InterPro"/>
</dbReference>
<evidence type="ECO:0000256" key="12">
    <source>
        <dbReference type="ARBA" id="ARBA00047310"/>
    </source>
</evidence>
<name>A0A1I7RJX6_BURXY</name>
<dbReference type="Gene3D" id="1.10.510.10">
    <property type="entry name" value="Transferase(Phosphotransferase) domain 1"/>
    <property type="match status" value="1"/>
</dbReference>
<evidence type="ECO:0000256" key="15">
    <source>
        <dbReference type="PROSITE-ProRule" id="PRU10141"/>
    </source>
</evidence>
<evidence type="ECO:0000256" key="8">
    <source>
        <dbReference type="ARBA" id="ARBA00022741"/>
    </source>
</evidence>
<dbReference type="EC" id="2.7.1.35" evidence="5"/>
<dbReference type="SMART" id="SM00020">
    <property type="entry name" value="Tryp_SPc"/>
    <property type="match status" value="1"/>
</dbReference>
<dbReference type="Pfam" id="PF00089">
    <property type="entry name" value="Trypsin"/>
    <property type="match status" value="1"/>
</dbReference>
<feature type="domain" description="Protein kinase" evidence="16">
    <location>
        <begin position="67"/>
        <end position="307"/>
    </location>
</feature>
<dbReference type="GO" id="GO:0009443">
    <property type="term" value="P:pyridoxal 5'-phosphate salvage"/>
    <property type="evidence" value="ECO:0007669"/>
    <property type="project" value="InterPro"/>
</dbReference>
<dbReference type="NCBIfam" id="TIGR00687">
    <property type="entry name" value="pyridox_kin"/>
    <property type="match status" value="1"/>
</dbReference>
<comment type="similarity">
    <text evidence="4">Belongs to the pyridoxine kinase family.</text>
</comment>
<dbReference type="PROSITE" id="PS50240">
    <property type="entry name" value="TRYPSIN_DOM"/>
    <property type="match status" value="1"/>
</dbReference>
<evidence type="ECO:0000256" key="13">
    <source>
        <dbReference type="ARBA" id="ARBA00047377"/>
    </source>
</evidence>
<dbReference type="SUPFAM" id="SSF50494">
    <property type="entry name" value="Trypsin-like serine proteases"/>
    <property type="match status" value="1"/>
</dbReference>
<dbReference type="CDD" id="cd00180">
    <property type="entry name" value="PKc"/>
    <property type="match status" value="1"/>
</dbReference>
<sequence>MEAPIPMMTHLKVPRSLSHGLKSLKPIRRASLSPQLDESPRTLLEVENYKLAAYDPNAKTKYLTQQFELHELLGRGSFGQVYGAKCKRTGNFFAVKKALHQCSKTMPEIEILHQLAHPKIIQFYGAWKEAEFIFMVLEICTYPLSYVMKVEKGEALELNAWRVLADVGEALAHLHLNGVIHNDVKPDNILVAPNGIYKLADFNVSIEWKEYSEAFAETLPRGDDRYSAPECILKHIFCDKTDIYAFGATLLNFLIGRPSEPEELEMENLDNFLAKISVDLRQILRKMLDHDHEARPAARDLLLHENVVKNQTESGRGPILSDEQITQYESELILKNGDDYGQDEVTGSDEHRRWILEDEYVTKTTKVAPKRVSLRSLAAADKLNTSVPTLPSESACSPVLRPKRLSLRGHPSLVLYYPSPQIFTESTTEIAPQNAHSPLPVVMRSVVCWLSLALFIPSAAAKAKFVLSSSATQQIQRLSAAQNAQLQQICGRFERPKRKFKLMIDNGESADPGQFPWAVALAKTKRKSSAFCSATLISDRHIITAAHCFFSYSDLNLPCKGPSEKTLDEITVNLGGVCLRTSEACGETDVIRRKVKQFAVLDRFNRENCVKGDDLAIAELDEPVKVSKLVKDDFSTYVKNIFSRGFLNKMTSDAEGPNPSMADRLKISRPKTRVLSIQSHVVSGYAGNKSAVFPLQLHGFETDVMNSVQFSNHTAYKNGIRGKRFNSEDIKELLEGLKINNLDDYSHILTGYCGDPNFLREIGNFLEEQKKKNPDLVYVCDPVMGDDGVGYYTPKELMEVYRDHVIQHANILTPNAFELRELTGRDCKTIEDYQEATKYLHAKYNIPMVVVSSNVPGDESKLIGLTSQKLPSGEIVQHLFKLPRLPHSYVGTGDIFASLLLVWIEDTKDLKESVEKALQSIQALLKRTYEKAHSLSANPSAKEKELQLIESRYDILYPSGNIDFQKL</sequence>
<evidence type="ECO:0000256" key="10">
    <source>
        <dbReference type="ARBA" id="ARBA00022840"/>
    </source>
</evidence>
<dbReference type="eggNOG" id="KOG0601">
    <property type="taxonomic scope" value="Eukaryota"/>
</dbReference>
<proteinExistence type="inferred from homology"/>
<dbReference type="GO" id="GO:0004252">
    <property type="term" value="F:serine-type endopeptidase activity"/>
    <property type="evidence" value="ECO:0007669"/>
    <property type="project" value="InterPro"/>
</dbReference>
<evidence type="ECO:0000256" key="11">
    <source>
        <dbReference type="ARBA" id="ARBA00032808"/>
    </source>
</evidence>